<dbReference type="RefSeq" id="WP_246442334.1">
    <property type="nucleotide sequence ID" value="NZ_CP048813.1"/>
</dbReference>
<comment type="similarity">
    <text evidence="2">Belongs to the EspG family.</text>
</comment>
<dbReference type="InterPro" id="IPR025734">
    <property type="entry name" value="EspG"/>
</dbReference>
<sequence length="332" mass="34620">MIDLGTGHPAVHTTRRETVPAAPVPEPTQEQSAPAREQPRAEPGIDGPAPTYGTVDPTRVAGIDPTRVAGIDLGTGGAPSMSAVTLSLDEANYLVDKLDLDQLPVVLDVLGRFDTVDERDDAHRAAAASLDSRGLARYGTPLPELAEWLRVVARPRWEIALRWHVDGVVSRLCLSRGDDYSVLTLRAGDSLVVQDPGADPLGAVAGAIGSQPPMQFGAINAPTAQLSEAFDEAATPQSLTNRLGTLGAGPDDAAAVARAMVGCSTFAEIVGIVYGDGKYDPLDGPVTVFDTELGRIVGTSSTSAHGVAWSSLSPGTPARLRQALEGLVDRLV</sequence>
<dbReference type="Proteomes" id="UP000183263">
    <property type="component" value="Unassembled WGS sequence"/>
</dbReference>
<keyword evidence="3" id="KW-0963">Cytoplasm</keyword>
<proteinExistence type="inferred from homology"/>
<reference evidence="6 7" key="1">
    <citation type="submission" date="2016-10" db="EMBL/GenBank/DDBJ databases">
        <authorList>
            <person name="de Groot N.N."/>
        </authorList>
    </citation>
    <scope>NUCLEOTIDE SEQUENCE [LARGE SCALE GENOMIC DNA]</scope>
    <source>
        <strain evidence="6 7">DSM 44892</strain>
    </source>
</reference>
<evidence type="ECO:0000256" key="5">
    <source>
        <dbReference type="SAM" id="MobiDB-lite"/>
    </source>
</evidence>
<evidence type="ECO:0000313" key="6">
    <source>
        <dbReference type="EMBL" id="SDI10814.1"/>
    </source>
</evidence>
<protein>
    <submittedName>
        <fullName evidence="6">EspG family protein</fullName>
    </submittedName>
</protein>
<keyword evidence="7" id="KW-1185">Reference proteome</keyword>
<evidence type="ECO:0000256" key="2">
    <source>
        <dbReference type="ARBA" id="ARBA00006411"/>
    </source>
</evidence>
<dbReference type="Pfam" id="PF14011">
    <property type="entry name" value="ESX-1_EspG"/>
    <property type="match status" value="1"/>
</dbReference>
<dbReference type="AlphaFoldDB" id="A0A1G8HW32"/>
<organism evidence="6 7">
    <name type="scientific">Rhodococcus triatomae</name>
    <dbReference type="NCBI Taxonomy" id="300028"/>
    <lineage>
        <taxon>Bacteria</taxon>
        <taxon>Bacillati</taxon>
        <taxon>Actinomycetota</taxon>
        <taxon>Actinomycetes</taxon>
        <taxon>Mycobacteriales</taxon>
        <taxon>Nocardiaceae</taxon>
        <taxon>Rhodococcus</taxon>
    </lineage>
</organism>
<keyword evidence="4" id="KW-0143">Chaperone</keyword>
<evidence type="ECO:0000256" key="4">
    <source>
        <dbReference type="ARBA" id="ARBA00023186"/>
    </source>
</evidence>
<evidence type="ECO:0000256" key="3">
    <source>
        <dbReference type="ARBA" id="ARBA00022490"/>
    </source>
</evidence>
<accession>A0A1G8HW32</accession>
<evidence type="ECO:0000256" key="1">
    <source>
        <dbReference type="ARBA" id="ARBA00004496"/>
    </source>
</evidence>
<feature type="region of interest" description="Disordered" evidence="5">
    <location>
        <begin position="1"/>
        <end position="56"/>
    </location>
</feature>
<gene>
    <name evidence="6" type="ORF">SAMN05444695_10583</name>
</gene>
<dbReference type="EMBL" id="FNDN01000005">
    <property type="protein sequence ID" value="SDI10814.1"/>
    <property type="molecule type" value="Genomic_DNA"/>
</dbReference>
<name>A0A1G8HW32_9NOCA</name>
<comment type="subcellular location">
    <subcellularLocation>
        <location evidence="1">Cytoplasm</location>
    </subcellularLocation>
</comment>
<evidence type="ECO:0000313" key="7">
    <source>
        <dbReference type="Proteomes" id="UP000183263"/>
    </source>
</evidence>